<dbReference type="Proteomes" id="UP001224644">
    <property type="component" value="Unassembled WGS sequence"/>
</dbReference>
<feature type="signal peptide" evidence="1">
    <location>
        <begin position="1"/>
        <end position="22"/>
    </location>
</feature>
<evidence type="ECO:0000313" key="3">
    <source>
        <dbReference type="Proteomes" id="UP001224644"/>
    </source>
</evidence>
<organism evidence="2 3">
    <name type="scientific">Methylobacterium adhaesivum</name>
    <dbReference type="NCBI Taxonomy" id="333297"/>
    <lineage>
        <taxon>Bacteria</taxon>
        <taxon>Pseudomonadati</taxon>
        <taxon>Pseudomonadota</taxon>
        <taxon>Alphaproteobacteria</taxon>
        <taxon>Hyphomicrobiales</taxon>
        <taxon>Methylobacteriaceae</taxon>
        <taxon>Methylobacterium</taxon>
    </lineage>
</organism>
<gene>
    <name evidence="2" type="ORF">QWZ12_18475</name>
</gene>
<keyword evidence="1" id="KW-0732">Signal</keyword>
<sequence>MSSIRLLATTVLLIAAPGFALAQPTFRAERVVSAGKTQKLGYFLALDPTCHTIGPITINMLSGPHAGRVEVAEGREFPSFVQANARAHCNTRKVAATQLLYTAPAGYTGEDEFTIERVDPYGAPLQVRYHVTVR</sequence>
<dbReference type="RefSeq" id="WP_238223382.1">
    <property type="nucleotide sequence ID" value="NZ_BPQD01000006.1"/>
</dbReference>
<accession>A0ABT8BM26</accession>
<evidence type="ECO:0000313" key="2">
    <source>
        <dbReference type="EMBL" id="MDN3592582.1"/>
    </source>
</evidence>
<keyword evidence="3" id="KW-1185">Reference proteome</keyword>
<comment type="caution">
    <text evidence="2">The sequence shown here is derived from an EMBL/GenBank/DDBJ whole genome shotgun (WGS) entry which is preliminary data.</text>
</comment>
<protein>
    <submittedName>
        <fullName evidence="2">Uncharacterized protein</fullName>
    </submittedName>
</protein>
<name>A0ABT8BM26_9HYPH</name>
<feature type="chain" id="PRO_5046430836" evidence="1">
    <location>
        <begin position="23"/>
        <end position="134"/>
    </location>
</feature>
<reference evidence="3" key="1">
    <citation type="journal article" date="2019" name="Int. J. Syst. Evol. Microbiol.">
        <title>The Global Catalogue of Microorganisms (GCM) 10K type strain sequencing project: providing services to taxonomists for standard genome sequencing and annotation.</title>
        <authorList>
            <consortium name="The Broad Institute Genomics Platform"/>
            <consortium name="The Broad Institute Genome Sequencing Center for Infectious Disease"/>
            <person name="Wu L."/>
            <person name="Ma J."/>
        </authorList>
    </citation>
    <scope>NUCLEOTIDE SEQUENCE [LARGE SCALE GENOMIC DNA]</scope>
    <source>
        <strain evidence="3">CECT 7069</strain>
    </source>
</reference>
<proteinExistence type="predicted"/>
<evidence type="ECO:0000256" key="1">
    <source>
        <dbReference type="SAM" id="SignalP"/>
    </source>
</evidence>
<dbReference type="EMBL" id="JAUFPX010000017">
    <property type="protein sequence ID" value="MDN3592582.1"/>
    <property type="molecule type" value="Genomic_DNA"/>
</dbReference>